<evidence type="ECO:0000313" key="2">
    <source>
        <dbReference type="EMBL" id="OMJ69327.1"/>
    </source>
</evidence>
<feature type="region of interest" description="Disordered" evidence="1">
    <location>
        <begin position="157"/>
        <end position="177"/>
    </location>
</feature>
<dbReference type="PANTHER" id="PTHR28617:SF1">
    <property type="entry name" value="CILIA- AND FLAGELLA-ASSOCIATED PROTEIN 77"/>
    <property type="match status" value="1"/>
</dbReference>
<reference evidence="2 3" key="1">
    <citation type="submission" date="2016-11" db="EMBL/GenBank/DDBJ databases">
        <title>The macronuclear genome of Stentor coeruleus: a giant cell with tiny introns.</title>
        <authorList>
            <person name="Slabodnick M."/>
            <person name="Ruby J.G."/>
            <person name="Reiff S.B."/>
            <person name="Swart E.C."/>
            <person name="Gosai S."/>
            <person name="Prabakaran S."/>
            <person name="Witkowska E."/>
            <person name="Larue G.E."/>
            <person name="Fisher S."/>
            <person name="Freeman R.M."/>
            <person name="Gunawardena J."/>
            <person name="Chu W."/>
            <person name="Stover N.A."/>
            <person name="Gregory B.D."/>
            <person name="Nowacki M."/>
            <person name="Derisi J."/>
            <person name="Roy S.W."/>
            <person name="Marshall W.F."/>
            <person name="Sood P."/>
        </authorList>
    </citation>
    <scope>NUCLEOTIDE SEQUENCE [LARGE SCALE GENOMIC DNA]</scope>
    <source>
        <strain evidence="2">WM001</strain>
    </source>
</reference>
<dbReference type="OrthoDB" id="532484at2759"/>
<comment type="caution">
    <text evidence="2">The sequence shown here is derived from an EMBL/GenBank/DDBJ whole genome shotgun (WGS) entry which is preliminary data.</text>
</comment>
<name>A0A1R2AXU7_9CILI</name>
<keyword evidence="3" id="KW-1185">Reference proteome</keyword>
<dbReference type="EMBL" id="MPUH01001212">
    <property type="protein sequence ID" value="OMJ69327.1"/>
    <property type="molecule type" value="Genomic_DNA"/>
</dbReference>
<organism evidence="2 3">
    <name type="scientific">Stentor coeruleus</name>
    <dbReference type="NCBI Taxonomy" id="5963"/>
    <lineage>
        <taxon>Eukaryota</taxon>
        <taxon>Sar</taxon>
        <taxon>Alveolata</taxon>
        <taxon>Ciliophora</taxon>
        <taxon>Postciliodesmatophora</taxon>
        <taxon>Heterotrichea</taxon>
        <taxon>Heterotrichida</taxon>
        <taxon>Stentoridae</taxon>
        <taxon>Stentor</taxon>
    </lineage>
</organism>
<evidence type="ECO:0000313" key="3">
    <source>
        <dbReference type="Proteomes" id="UP000187209"/>
    </source>
</evidence>
<dbReference type="Pfam" id="PF14825">
    <property type="entry name" value="CFAP77"/>
    <property type="match status" value="1"/>
</dbReference>
<dbReference type="Proteomes" id="UP000187209">
    <property type="component" value="Unassembled WGS sequence"/>
</dbReference>
<proteinExistence type="predicted"/>
<accession>A0A1R2AXU7</accession>
<evidence type="ECO:0000256" key="1">
    <source>
        <dbReference type="SAM" id="MobiDB-lite"/>
    </source>
</evidence>
<feature type="region of interest" description="Disordered" evidence="1">
    <location>
        <begin position="38"/>
        <end position="57"/>
    </location>
</feature>
<protein>
    <submittedName>
        <fullName evidence="2">Uncharacterized protein</fullName>
    </submittedName>
</protein>
<feature type="compositionally biased region" description="Basic and acidic residues" evidence="1">
    <location>
        <begin position="105"/>
        <end position="119"/>
    </location>
</feature>
<gene>
    <name evidence="2" type="ORF">SteCoe_32988</name>
</gene>
<feature type="region of interest" description="Disordered" evidence="1">
    <location>
        <begin position="105"/>
        <end position="136"/>
    </location>
</feature>
<sequence>MDTDHPFYQKLQNSKNILLVKDDVGRAKRCVRDLPTEGFSYGSKLKKDPEGAGSVISSWQVHKPTNEQQTEKDFKKLNKMSLNSKLTTSKQVTEFAKQNDVRVKDRRHIGDGVKGKNQSDDYFGVPNKPSTPIEQVVGNGYGNVAAEEKKRTYEFNLQSKPLKPKNSPRATEKTETLEEKKEFKMKKFQQVESKVKNNLISK</sequence>
<dbReference type="PANTHER" id="PTHR28617">
    <property type="entry name" value="CILIA- AND FLAGELLA-ASSOCIATED PROTEIN 77"/>
    <property type="match status" value="1"/>
</dbReference>
<dbReference type="InterPro" id="IPR029147">
    <property type="entry name" value="CFAP77"/>
</dbReference>
<dbReference type="AlphaFoldDB" id="A0A1R2AXU7"/>